<evidence type="ECO:0000313" key="2">
    <source>
        <dbReference type="Proteomes" id="UP000030645"/>
    </source>
</evidence>
<keyword evidence="2" id="KW-1185">Reference proteome</keyword>
<accession>W9RRM2</accession>
<reference evidence="2" key="1">
    <citation type="submission" date="2013-01" db="EMBL/GenBank/DDBJ databases">
        <title>Draft Genome Sequence of a Mulberry Tree, Morus notabilis C.K. Schneid.</title>
        <authorList>
            <person name="He N."/>
            <person name="Zhao S."/>
        </authorList>
    </citation>
    <scope>NUCLEOTIDE SEQUENCE</scope>
</reference>
<dbReference type="Proteomes" id="UP000030645">
    <property type="component" value="Unassembled WGS sequence"/>
</dbReference>
<name>W9RRM2_9ROSA</name>
<protein>
    <submittedName>
        <fullName evidence="1">Uncharacterized protein</fullName>
    </submittedName>
</protein>
<organism evidence="1 2">
    <name type="scientific">Morus notabilis</name>
    <dbReference type="NCBI Taxonomy" id="981085"/>
    <lineage>
        <taxon>Eukaryota</taxon>
        <taxon>Viridiplantae</taxon>
        <taxon>Streptophyta</taxon>
        <taxon>Embryophyta</taxon>
        <taxon>Tracheophyta</taxon>
        <taxon>Spermatophyta</taxon>
        <taxon>Magnoliopsida</taxon>
        <taxon>eudicotyledons</taxon>
        <taxon>Gunneridae</taxon>
        <taxon>Pentapetalae</taxon>
        <taxon>rosids</taxon>
        <taxon>fabids</taxon>
        <taxon>Rosales</taxon>
        <taxon>Moraceae</taxon>
        <taxon>Moreae</taxon>
        <taxon>Morus</taxon>
    </lineage>
</organism>
<dbReference type="AlphaFoldDB" id="W9RRM2"/>
<dbReference type="EMBL" id="KE345004">
    <property type="protein sequence ID" value="EXB89251.1"/>
    <property type="molecule type" value="Genomic_DNA"/>
</dbReference>
<sequence length="88" mass="10287">MTVSFTVSSSRDPNEEDMAWTEMGLHLLEPWTPKKLVALELTFLRLKPLFRGIAQTEDLTMEERMRVELREIEMKLDETTIDADSVSW</sequence>
<proteinExistence type="predicted"/>
<gene>
    <name evidence="1" type="ORF">L484_006805</name>
</gene>
<evidence type="ECO:0000313" key="1">
    <source>
        <dbReference type="EMBL" id="EXB89251.1"/>
    </source>
</evidence>